<feature type="region of interest" description="Disordered" evidence="1">
    <location>
        <begin position="153"/>
        <end position="273"/>
    </location>
</feature>
<sequence>MDDPYSILNIYPDCTYDEARTAYKKAALMHHPDRHPPSRRAEAERRFRILANAFQQICFELGHPIEPSDLVNRQENSGDMEKSQYKGKKENEHACITNREQFSIAYAVDTSSTLAPSTKADRSQNSSSRGLLNGKQSTPSCEVVRAADVEDLGDATPLKGDLPAKSRCSSIQPDLGFDRRAVSGPIASRWPREGPQIDEGHDDYSEPSQMYPQVNRRSSFSSRPSDYPGGYRRGTNQENYPEHHSRYRESNYGGSRNELYDMRSSRKEHHGRDDDWDLGLGSDDFFGGKGRSRDPFGQAGVMMSNIGSGFDNMMAGAFRGLSMAGPDPNELMEMDSGSCTMRVRQSKMVMGRTDDGSWAGKKMEKHMQMGNGRLEVSENAQDIRMGGRNSGSGRCGDGSGPGYCRNPKSWDPPPAYDGGFDGEGGERNRRDRQKDHYPGLNLSRQREMPNSYQSDPQIRGEGRMSLGGAGPMMAPGGGTLSRPLYHNGGADRHDVSDRGFGLDYVGHRAGRAGRSSSISGHDQIMPQEPYSHSMVRRPSGHVANS</sequence>
<dbReference type="EMBL" id="CALTRL010000210">
    <property type="protein sequence ID" value="CAH7667161.1"/>
    <property type="molecule type" value="Genomic_DNA"/>
</dbReference>
<dbReference type="PANTHER" id="PTHR43948">
    <property type="entry name" value="DNAJ HOMOLOG SUBFAMILY B"/>
    <property type="match status" value="1"/>
</dbReference>
<feature type="compositionally biased region" description="Gly residues" evidence="1">
    <location>
        <begin position="388"/>
        <end position="401"/>
    </location>
</feature>
<dbReference type="SMART" id="SM00271">
    <property type="entry name" value="DnaJ"/>
    <property type="match status" value="1"/>
</dbReference>
<feature type="compositionally biased region" description="Low complexity" evidence="1">
    <location>
        <begin position="512"/>
        <end position="521"/>
    </location>
</feature>
<dbReference type="PRINTS" id="PR00625">
    <property type="entry name" value="JDOMAIN"/>
</dbReference>
<protein>
    <recommendedName>
        <fullName evidence="2">J domain-containing protein</fullName>
    </recommendedName>
</protein>
<feature type="compositionally biased region" description="Basic and acidic residues" evidence="1">
    <location>
        <begin position="424"/>
        <end position="437"/>
    </location>
</feature>
<gene>
    <name evidence="3" type="ORF">PPACK8108_LOCUS1552</name>
</gene>
<feature type="compositionally biased region" description="Basic and acidic residues" evidence="1">
    <location>
        <begin position="258"/>
        <end position="273"/>
    </location>
</feature>
<evidence type="ECO:0000259" key="2">
    <source>
        <dbReference type="PROSITE" id="PS50076"/>
    </source>
</evidence>
<dbReference type="Pfam" id="PF00226">
    <property type="entry name" value="DnaJ"/>
    <property type="match status" value="1"/>
</dbReference>
<feature type="compositionally biased region" description="Gly residues" evidence="1">
    <location>
        <begin position="465"/>
        <end position="479"/>
    </location>
</feature>
<feature type="region of interest" description="Disordered" evidence="1">
    <location>
        <begin position="69"/>
        <end position="90"/>
    </location>
</feature>
<feature type="region of interest" description="Disordered" evidence="1">
    <location>
        <begin position="113"/>
        <end position="139"/>
    </location>
</feature>
<comment type="caution">
    <text evidence="3">The sequence shown here is derived from an EMBL/GenBank/DDBJ whole genome shotgun (WGS) entry which is preliminary data.</text>
</comment>
<dbReference type="PROSITE" id="PS50076">
    <property type="entry name" value="DNAJ_2"/>
    <property type="match status" value="1"/>
</dbReference>
<proteinExistence type="predicted"/>
<reference evidence="3" key="1">
    <citation type="submission" date="2022-06" db="EMBL/GenBank/DDBJ databases">
        <authorList>
            <consortium name="SYNGENTA / RWTH Aachen University"/>
        </authorList>
    </citation>
    <scope>NUCLEOTIDE SEQUENCE</scope>
</reference>
<accession>A0AAV0AHD1</accession>
<feature type="compositionally biased region" description="Basic and acidic residues" evidence="1">
    <location>
        <begin position="79"/>
        <end position="90"/>
    </location>
</feature>
<dbReference type="GO" id="GO:0051087">
    <property type="term" value="F:protein-folding chaperone binding"/>
    <property type="evidence" value="ECO:0007669"/>
    <property type="project" value="TreeGrafter"/>
</dbReference>
<dbReference type="SUPFAM" id="SSF46565">
    <property type="entry name" value="Chaperone J-domain"/>
    <property type="match status" value="1"/>
</dbReference>
<dbReference type="AlphaFoldDB" id="A0AAV0AHD1"/>
<dbReference type="GO" id="GO:0005634">
    <property type="term" value="C:nucleus"/>
    <property type="evidence" value="ECO:0007669"/>
    <property type="project" value="TreeGrafter"/>
</dbReference>
<evidence type="ECO:0000256" key="1">
    <source>
        <dbReference type="SAM" id="MobiDB-lite"/>
    </source>
</evidence>
<keyword evidence="4" id="KW-1185">Reference proteome</keyword>
<feature type="compositionally biased region" description="Polar residues" evidence="1">
    <location>
        <begin position="206"/>
        <end position="224"/>
    </location>
</feature>
<evidence type="ECO:0000313" key="4">
    <source>
        <dbReference type="Proteomes" id="UP001153365"/>
    </source>
</evidence>
<evidence type="ECO:0000313" key="3">
    <source>
        <dbReference type="EMBL" id="CAH7667161.1"/>
    </source>
</evidence>
<feature type="region of interest" description="Disordered" evidence="1">
    <location>
        <begin position="383"/>
        <end position="482"/>
    </location>
</feature>
<name>A0AAV0AHD1_PHAPC</name>
<dbReference type="GO" id="GO:0044183">
    <property type="term" value="F:protein folding chaperone"/>
    <property type="evidence" value="ECO:0007669"/>
    <property type="project" value="TreeGrafter"/>
</dbReference>
<dbReference type="PANTHER" id="PTHR43948:SF23">
    <property type="entry name" value="DNAJ DOMAIN PROTEIN (AFU_ORTHOLOGUE AFUA_1G15460)"/>
    <property type="match status" value="1"/>
</dbReference>
<feature type="compositionally biased region" description="Basic and acidic residues" evidence="1">
    <location>
        <begin position="240"/>
        <end position="249"/>
    </location>
</feature>
<organism evidence="3 4">
    <name type="scientific">Phakopsora pachyrhizi</name>
    <name type="common">Asian soybean rust disease fungus</name>
    <dbReference type="NCBI Taxonomy" id="170000"/>
    <lineage>
        <taxon>Eukaryota</taxon>
        <taxon>Fungi</taxon>
        <taxon>Dikarya</taxon>
        <taxon>Basidiomycota</taxon>
        <taxon>Pucciniomycotina</taxon>
        <taxon>Pucciniomycetes</taxon>
        <taxon>Pucciniales</taxon>
        <taxon>Phakopsoraceae</taxon>
        <taxon>Phakopsora</taxon>
    </lineage>
</organism>
<feature type="region of interest" description="Disordered" evidence="1">
    <location>
        <begin position="510"/>
        <end position="545"/>
    </location>
</feature>
<dbReference type="CDD" id="cd06257">
    <property type="entry name" value="DnaJ"/>
    <property type="match status" value="1"/>
</dbReference>
<feature type="compositionally biased region" description="Polar residues" evidence="1">
    <location>
        <begin position="123"/>
        <end position="139"/>
    </location>
</feature>
<dbReference type="InterPro" id="IPR001623">
    <property type="entry name" value="DnaJ_domain"/>
</dbReference>
<dbReference type="InterPro" id="IPR036869">
    <property type="entry name" value="J_dom_sf"/>
</dbReference>
<dbReference type="GO" id="GO:0005737">
    <property type="term" value="C:cytoplasm"/>
    <property type="evidence" value="ECO:0007669"/>
    <property type="project" value="TreeGrafter"/>
</dbReference>
<feature type="domain" description="J" evidence="2">
    <location>
        <begin position="3"/>
        <end position="62"/>
    </location>
</feature>
<dbReference type="GO" id="GO:0051082">
    <property type="term" value="F:unfolded protein binding"/>
    <property type="evidence" value="ECO:0007669"/>
    <property type="project" value="TreeGrafter"/>
</dbReference>
<dbReference type="Gene3D" id="1.10.287.110">
    <property type="entry name" value="DnaJ domain"/>
    <property type="match status" value="1"/>
</dbReference>
<dbReference type="Proteomes" id="UP001153365">
    <property type="component" value="Unassembled WGS sequence"/>
</dbReference>